<dbReference type="GO" id="GO:0008253">
    <property type="term" value="F:5'-nucleotidase activity"/>
    <property type="evidence" value="ECO:0007669"/>
    <property type="project" value="InterPro"/>
</dbReference>
<name>A0A381XB55_9ZZZZ</name>
<proteinExistence type="predicted"/>
<dbReference type="InterPro" id="IPR023214">
    <property type="entry name" value="HAD_sf"/>
</dbReference>
<dbReference type="Pfam" id="PF06941">
    <property type="entry name" value="NT5C"/>
    <property type="match status" value="1"/>
</dbReference>
<sequence>MTSEEKNHLETPFVLGVDLDGVCADYTTAFREIAAQELGVDKSALPLKRSWDFNEWGLTTEEYRKLHHLAVDEYNMMRQMPAMDRASEVLWRLSDAGVWIRIITHRLYVNWTHAKAVVDTVEWLDDAKIPYRDICFLGDKPQVGAHLYIDDAPHNIEALESTGNKVIIYDAPYNQDLTGL</sequence>
<dbReference type="GO" id="GO:0009264">
    <property type="term" value="P:deoxyribonucleotide catabolic process"/>
    <property type="evidence" value="ECO:0007669"/>
    <property type="project" value="InterPro"/>
</dbReference>
<gene>
    <name evidence="1" type="ORF">METZ01_LOCUS114261</name>
</gene>
<protein>
    <recommendedName>
        <fullName evidence="2">5'-nucleotidase</fullName>
    </recommendedName>
</protein>
<dbReference type="EMBL" id="UINC01014390">
    <property type="protein sequence ID" value="SVA61407.1"/>
    <property type="molecule type" value="Genomic_DNA"/>
</dbReference>
<evidence type="ECO:0000313" key="1">
    <source>
        <dbReference type="EMBL" id="SVA61407.1"/>
    </source>
</evidence>
<organism evidence="1">
    <name type="scientific">marine metagenome</name>
    <dbReference type="NCBI Taxonomy" id="408172"/>
    <lineage>
        <taxon>unclassified sequences</taxon>
        <taxon>metagenomes</taxon>
        <taxon>ecological metagenomes</taxon>
    </lineage>
</organism>
<dbReference type="InterPro" id="IPR010708">
    <property type="entry name" value="5'(3')-deoxyribonucleotidase"/>
</dbReference>
<dbReference type="SUPFAM" id="SSF56784">
    <property type="entry name" value="HAD-like"/>
    <property type="match status" value="1"/>
</dbReference>
<dbReference type="Gene3D" id="3.40.50.1000">
    <property type="entry name" value="HAD superfamily/HAD-like"/>
    <property type="match status" value="1"/>
</dbReference>
<dbReference type="InterPro" id="IPR036412">
    <property type="entry name" value="HAD-like_sf"/>
</dbReference>
<accession>A0A381XB55</accession>
<evidence type="ECO:0008006" key="2">
    <source>
        <dbReference type="Google" id="ProtNLM"/>
    </source>
</evidence>
<feature type="non-terminal residue" evidence="1">
    <location>
        <position position="180"/>
    </location>
</feature>
<reference evidence="1" key="1">
    <citation type="submission" date="2018-05" db="EMBL/GenBank/DDBJ databases">
        <authorList>
            <person name="Lanie J.A."/>
            <person name="Ng W.-L."/>
            <person name="Kazmierczak K.M."/>
            <person name="Andrzejewski T.M."/>
            <person name="Davidsen T.M."/>
            <person name="Wayne K.J."/>
            <person name="Tettelin H."/>
            <person name="Glass J.I."/>
            <person name="Rusch D."/>
            <person name="Podicherti R."/>
            <person name="Tsui H.-C.T."/>
            <person name="Winkler M.E."/>
        </authorList>
    </citation>
    <scope>NUCLEOTIDE SEQUENCE</scope>
</reference>
<dbReference type="AlphaFoldDB" id="A0A381XB55"/>